<organism evidence="1 2">
    <name type="scientific">Microbispora rosea</name>
    <dbReference type="NCBI Taxonomy" id="58117"/>
    <lineage>
        <taxon>Bacteria</taxon>
        <taxon>Bacillati</taxon>
        <taxon>Actinomycetota</taxon>
        <taxon>Actinomycetes</taxon>
        <taxon>Streptosporangiales</taxon>
        <taxon>Streptosporangiaceae</taxon>
        <taxon>Microbispora</taxon>
    </lineage>
</organism>
<dbReference type="STRING" id="58117.SAMN05421833_14036"/>
<accession>A0A1N7H9F7</accession>
<sequence>MEATLIRVLRDNEPGATPASVRDLITTTGVGTKEHVAHLGDRQRHSLLSALTPRPELVANGENGD</sequence>
<name>A0A1N7H9F7_9ACTN</name>
<dbReference type="AlphaFoldDB" id="A0A1N7H9F7"/>
<proteinExistence type="predicted"/>
<gene>
    <name evidence="1" type="ORF">SAMN05421833_14036</name>
</gene>
<dbReference type="Proteomes" id="UP000186096">
    <property type="component" value="Unassembled WGS sequence"/>
</dbReference>
<dbReference type="EMBL" id="FTNI01000040">
    <property type="protein sequence ID" value="SIS21514.1"/>
    <property type="molecule type" value="Genomic_DNA"/>
</dbReference>
<keyword evidence="2" id="KW-1185">Reference proteome</keyword>
<reference evidence="2" key="1">
    <citation type="submission" date="2017-01" db="EMBL/GenBank/DDBJ databases">
        <authorList>
            <person name="Varghese N."/>
            <person name="Submissions S."/>
        </authorList>
    </citation>
    <scope>NUCLEOTIDE SEQUENCE [LARGE SCALE GENOMIC DNA]</scope>
    <source>
        <strain evidence="2">ATCC 12950</strain>
    </source>
</reference>
<evidence type="ECO:0000313" key="1">
    <source>
        <dbReference type="EMBL" id="SIS21514.1"/>
    </source>
</evidence>
<dbReference type="RefSeq" id="WP_143734743.1">
    <property type="nucleotide sequence ID" value="NZ_FTNI01000040.1"/>
</dbReference>
<evidence type="ECO:0000313" key="2">
    <source>
        <dbReference type="Proteomes" id="UP000186096"/>
    </source>
</evidence>
<protein>
    <submittedName>
        <fullName evidence="1">Uncharacterized protein</fullName>
    </submittedName>
</protein>